<dbReference type="AlphaFoldDB" id="A0A0B0NFI2"/>
<name>A0A0B0NFI2_GOSAR</name>
<evidence type="ECO:0000256" key="7">
    <source>
        <dbReference type="ARBA" id="ARBA00023065"/>
    </source>
</evidence>
<dbReference type="GO" id="GO:0007035">
    <property type="term" value="P:vacuolar acidification"/>
    <property type="evidence" value="ECO:0007669"/>
    <property type="project" value="TreeGrafter"/>
</dbReference>
<keyword evidence="4 9" id="KW-0812">Transmembrane</keyword>
<feature type="transmembrane region" description="Helical" evidence="9">
    <location>
        <begin position="577"/>
        <end position="601"/>
    </location>
</feature>
<dbReference type="InterPro" id="IPR026028">
    <property type="entry name" value="V-type_ATPase_116kDa_su_euka"/>
</dbReference>
<keyword evidence="8 9" id="KW-0472">Membrane</keyword>
<dbReference type="EMBL" id="KN399237">
    <property type="protein sequence ID" value="KHG13283.1"/>
    <property type="molecule type" value="Genomic_DNA"/>
</dbReference>
<accession>A0A0B0NFI2</accession>
<evidence type="ECO:0000256" key="3">
    <source>
        <dbReference type="ARBA" id="ARBA00022448"/>
    </source>
</evidence>
<evidence type="ECO:0000256" key="8">
    <source>
        <dbReference type="ARBA" id="ARBA00023136"/>
    </source>
</evidence>
<keyword evidence="3 9" id="KW-0813">Transport</keyword>
<dbReference type="OMA" id="DMMFGGR"/>
<dbReference type="KEGG" id="gab:108482037"/>
<dbReference type="Proteomes" id="UP000032142">
    <property type="component" value="Unassembled WGS sequence"/>
</dbReference>
<evidence type="ECO:0000313" key="10">
    <source>
        <dbReference type="EMBL" id="KHG13283.1"/>
    </source>
</evidence>
<keyword evidence="5 9" id="KW-0375">Hydrogen ion transport</keyword>
<dbReference type="PANTHER" id="PTHR11629">
    <property type="entry name" value="VACUOLAR PROTON ATPASES"/>
    <property type="match status" value="1"/>
</dbReference>
<sequence length="820" mass="93216">MGDTRGGCCPPMDLFRSETMQLVQLIIPMESARLTVYYLGKLGLLQFKDLNSDKSPFRRTYAGQIKKCGEMARTLRFFKEQMLKAGVSPSAKSVEETEIDLDDLEVKLAELEAELTEMNANGEKLQRSYNELVEYKIVLRKAGDFFPSAQHSATARQREMELNQMVEESIETPLLQEQATSTDLSKQVKLGFVTGLVSRGKSMAFERILFRATRGNVFLEQVPIEAPITDPVSGEKMEKNVFMVFYSGERAKNKILKICDAFGANRYPFAEDCGKQALMISEVSGKISELKSTIDAGLLHRDHLLRTISDQFEQWNLKVKKEKSIHHTLNMLSLDVTKKCLVAEAWSPVFATKQIQDVLQRASVDSNSQVGAIFQVLHTRESPPTYFRTNKFTSAFQEIVDAYGVAKYQEANPGVYTIVTFPFLFAVMFGDWGHGICLLLATLFFIIREKKLSSQKLGDITEMTFGGRYVIMMMSLFSIYTGFIYNECFSVAFDLFAPSAYACRDLSCRDAYSIGLIKVRDTYPFGVDPAWHGTRSELPFLNSLKMKMSILLGVAQMNLGILLSYSNATFFGNSLNIWFQFIPQMIFLNSLFGYLSLLIIVKWCTGSQADLYHIMIYMFLSPTDELGDNQLFPYQKTVQLVLLLLALVSVPWMLLPKPFLLKKRHENRHQGQSYTQVQGTDDALSEANHDSHGHGHEEFEFSEVFVHQLIHTIEFVLGAVSNTASYLRLWALSLAHSQLSIVFYEKVLLLAWGYNNMVILVVGIIIFIFATVGVLLIMETLSAFLHALRLHWVEFQNKFYEGDGYKFYPFSFILIDDEDY</sequence>
<evidence type="ECO:0000256" key="4">
    <source>
        <dbReference type="ARBA" id="ARBA00022692"/>
    </source>
</evidence>
<dbReference type="GO" id="GO:0051117">
    <property type="term" value="F:ATPase binding"/>
    <property type="evidence" value="ECO:0007669"/>
    <property type="project" value="TreeGrafter"/>
</dbReference>
<evidence type="ECO:0000256" key="6">
    <source>
        <dbReference type="ARBA" id="ARBA00022989"/>
    </source>
</evidence>
<evidence type="ECO:0000313" key="11">
    <source>
        <dbReference type="Proteomes" id="UP000032142"/>
    </source>
</evidence>
<comment type="function">
    <text evidence="9">Essential component of the vacuolar proton pump (V-ATPase), a multimeric enzyme that catalyzes the translocation of protons across the membranes. Required for assembly and activity of the V-ATPase.</text>
</comment>
<keyword evidence="11" id="KW-1185">Reference proteome</keyword>
<dbReference type="PIRSF" id="PIRSF001293">
    <property type="entry name" value="ATP6V0A1"/>
    <property type="match status" value="1"/>
</dbReference>
<dbReference type="OrthoDB" id="10264220at2759"/>
<feature type="transmembrane region" description="Helical" evidence="9">
    <location>
        <begin position="758"/>
        <end position="778"/>
    </location>
</feature>
<evidence type="ECO:0000256" key="9">
    <source>
        <dbReference type="RuleBase" id="RU361189"/>
    </source>
</evidence>
<feature type="transmembrane region" description="Helical" evidence="9">
    <location>
        <begin position="548"/>
        <end position="565"/>
    </location>
</feature>
<keyword evidence="6 9" id="KW-1133">Transmembrane helix</keyword>
<gene>
    <name evidence="10" type="ORF">F383_08620</name>
</gene>
<dbReference type="SMR" id="A0A0B0NFI2"/>
<evidence type="ECO:0000256" key="2">
    <source>
        <dbReference type="ARBA" id="ARBA00009904"/>
    </source>
</evidence>
<organism evidence="10 11">
    <name type="scientific">Gossypium arboreum</name>
    <name type="common">Tree cotton</name>
    <name type="synonym">Gossypium nanking</name>
    <dbReference type="NCBI Taxonomy" id="29729"/>
    <lineage>
        <taxon>Eukaryota</taxon>
        <taxon>Viridiplantae</taxon>
        <taxon>Streptophyta</taxon>
        <taxon>Embryophyta</taxon>
        <taxon>Tracheophyta</taxon>
        <taxon>Spermatophyta</taxon>
        <taxon>Magnoliopsida</taxon>
        <taxon>eudicotyledons</taxon>
        <taxon>Gunneridae</taxon>
        <taxon>Pentapetalae</taxon>
        <taxon>rosids</taxon>
        <taxon>malvids</taxon>
        <taxon>Malvales</taxon>
        <taxon>Malvaceae</taxon>
        <taxon>Malvoideae</taxon>
        <taxon>Gossypium</taxon>
    </lineage>
</organism>
<feature type="transmembrane region" description="Helical" evidence="9">
    <location>
        <begin position="637"/>
        <end position="655"/>
    </location>
</feature>
<dbReference type="GO" id="GO:0046961">
    <property type="term" value="F:proton-transporting ATPase activity, rotational mechanism"/>
    <property type="evidence" value="ECO:0007669"/>
    <property type="project" value="InterPro"/>
</dbReference>
<dbReference type="Pfam" id="PF01496">
    <property type="entry name" value="V_ATPase_I"/>
    <property type="match status" value="1"/>
</dbReference>
<reference evidence="11" key="1">
    <citation type="submission" date="2014-09" db="EMBL/GenBank/DDBJ databases">
        <authorList>
            <person name="Mudge J."/>
            <person name="Ramaraj T."/>
            <person name="Lindquist I.E."/>
            <person name="Bharti A.K."/>
            <person name="Sundararajan A."/>
            <person name="Cameron C.T."/>
            <person name="Woodward J.E."/>
            <person name="May G.D."/>
            <person name="Brubaker C."/>
            <person name="Broadhvest J."/>
            <person name="Wilkins T.A."/>
        </authorList>
    </citation>
    <scope>NUCLEOTIDE SEQUENCE</scope>
    <source>
        <strain evidence="11">cv. AKA8401</strain>
    </source>
</reference>
<dbReference type="PANTHER" id="PTHR11629:SF112">
    <property type="entry name" value="V-TYPE PROTON ATPASE SUBUNIT A3"/>
    <property type="match status" value="1"/>
</dbReference>
<keyword evidence="7 9" id="KW-0406">Ion transport</keyword>
<dbReference type="InterPro" id="IPR002490">
    <property type="entry name" value="V-ATPase_116kDa_su"/>
</dbReference>
<comment type="similarity">
    <text evidence="2 9">Belongs to the V-ATPase 116 kDa subunit family.</text>
</comment>
<protein>
    <recommendedName>
        <fullName evidence="9">V-type proton ATPase subunit a</fullName>
    </recommendedName>
</protein>
<comment type="subcellular location">
    <subcellularLocation>
        <location evidence="1">Membrane</location>
        <topology evidence="1">Multi-pass membrane protein</topology>
    </subcellularLocation>
</comment>
<proteinExistence type="inferred from homology"/>
<feature type="transmembrane region" description="Helical" evidence="9">
    <location>
        <begin position="468"/>
        <end position="485"/>
    </location>
</feature>
<evidence type="ECO:0000256" key="1">
    <source>
        <dbReference type="ARBA" id="ARBA00004141"/>
    </source>
</evidence>
<evidence type="ECO:0000256" key="5">
    <source>
        <dbReference type="ARBA" id="ARBA00022781"/>
    </source>
</evidence>
<feature type="transmembrane region" description="Helical" evidence="9">
    <location>
        <begin position="423"/>
        <end position="447"/>
    </location>
</feature>
<dbReference type="GO" id="GO:0000220">
    <property type="term" value="C:vacuolar proton-transporting V-type ATPase, V0 domain"/>
    <property type="evidence" value="ECO:0007669"/>
    <property type="project" value="InterPro"/>
</dbReference>